<dbReference type="RefSeq" id="WP_123124362.1">
    <property type="nucleotide sequence ID" value="NZ_RJJC01000001.1"/>
</dbReference>
<keyword evidence="1" id="KW-0472">Membrane</keyword>
<feature type="transmembrane region" description="Helical" evidence="1">
    <location>
        <begin position="6"/>
        <end position="24"/>
    </location>
</feature>
<organism evidence="2 3">
    <name type="scientific">Halosegnis longus</name>
    <dbReference type="NCBI Taxonomy" id="2216012"/>
    <lineage>
        <taxon>Archaea</taxon>
        <taxon>Methanobacteriati</taxon>
        <taxon>Methanobacteriota</taxon>
        <taxon>Stenosarchaea group</taxon>
        <taxon>Halobacteria</taxon>
        <taxon>Halobacteriales</taxon>
        <taxon>Natronomonadaceae</taxon>
        <taxon>Halosegnis</taxon>
    </lineage>
</organism>
<dbReference type="Proteomes" id="UP000270581">
    <property type="component" value="Unassembled WGS sequence"/>
</dbReference>
<keyword evidence="1" id="KW-0812">Transmembrane</keyword>
<gene>
    <name evidence="2" type="ORF">Nmn1133_10525</name>
</gene>
<dbReference type="EMBL" id="RJJC01000001">
    <property type="protein sequence ID" value="RNJ27069.1"/>
    <property type="molecule type" value="Genomic_DNA"/>
</dbReference>
<dbReference type="AlphaFoldDB" id="A0AAJ4UWN2"/>
<comment type="caution">
    <text evidence="2">The sequence shown here is derived from an EMBL/GenBank/DDBJ whole genome shotgun (WGS) entry which is preliminary data.</text>
</comment>
<reference evidence="2 3" key="1">
    <citation type="submission" date="2018-11" db="EMBL/GenBank/DDBJ databases">
        <title>Genome sequences of Natronomonas sp. CBA1133.</title>
        <authorList>
            <person name="Roh S.W."/>
            <person name="Cha I.-T."/>
        </authorList>
    </citation>
    <scope>NUCLEOTIDE SEQUENCE [LARGE SCALE GENOMIC DNA]</scope>
    <source>
        <strain evidence="2 3">CBA1133</strain>
    </source>
</reference>
<name>A0AAJ4UWN2_9EURY</name>
<feature type="transmembrane region" description="Helical" evidence="1">
    <location>
        <begin position="33"/>
        <end position="51"/>
    </location>
</feature>
<accession>A0AAJ4UWN2</accession>
<evidence type="ECO:0000313" key="2">
    <source>
        <dbReference type="EMBL" id="RNJ27069.1"/>
    </source>
</evidence>
<evidence type="ECO:0000256" key="1">
    <source>
        <dbReference type="SAM" id="Phobius"/>
    </source>
</evidence>
<evidence type="ECO:0000313" key="3">
    <source>
        <dbReference type="Proteomes" id="UP000270581"/>
    </source>
</evidence>
<keyword evidence="3" id="KW-1185">Reference proteome</keyword>
<proteinExistence type="predicted"/>
<sequence>MVAVRTPFRLASALLNIVAVVLLLGQGMPESTFIMRVGVGVLIAAVLQVGYETGSTAREEGVEA</sequence>
<protein>
    <submittedName>
        <fullName evidence="2">Uncharacterized protein</fullName>
    </submittedName>
</protein>
<keyword evidence="1" id="KW-1133">Transmembrane helix</keyword>